<dbReference type="Proteomes" id="UP000006755">
    <property type="component" value="Unassembled WGS sequence"/>
</dbReference>
<keyword evidence="7" id="KW-0347">Helicase</keyword>
<keyword evidence="3" id="KW-0540">Nuclease</keyword>
<dbReference type="SMART" id="SM00487">
    <property type="entry name" value="DEXDc"/>
    <property type="match status" value="1"/>
</dbReference>
<dbReference type="InterPro" id="IPR014001">
    <property type="entry name" value="Helicase_ATP-bd"/>
</dbReference>
<dbReference type="PANTHER" id="PTHR47963">
    <property type="entry name" value="DEAD-BOX ATP-DEPENDENT RNA HELICASE 47, MITOCHONDRIAL"/>
    <property type="match status" value="1"/>
</dbReference>
<dbReference type="RefSeq" id="WP_008485162.1">
    <property type="nucleotide sequence ID" value="NZ_AMRI01000016.1"/>
</dbReference>
<evidence type="ECO:0000313" key="12">
    <source>
        <dbReference type="EMBL" id="EKE71704.1"/>
    </source>
</evidence>
<evidence type="ECO:0000313" key="13">
    <source>
        <dbReference type="Proteomes" id="UP000006755"/>
    </source>
</evidence>
<feature type="domain" description="Helicase ATP-binding" evidence="10">
    <location>
        <begin position="289"/>
        <end position="501"/>
    </location>
</feature>
<evidence type="ECO:0000259" key="10">
    <source>
        <dbReference type="PROSITE" id="PS51192"/>
    </source>
</evidence>
<keyword evidence="4" id="KW-0479">Metal-binding</keyword>
<dbReference type="GO" id="GO:0003723">
    <property type="term" value="F:RNA binding"/>
    <property type="evidence" value="ECO:0007669"/>
    <property type="project" value="TreeGrafter"/>
</dbReference>
<dbReference type="Gene3D" id="3.40.50.300">
    <property type="entry name" value="P-loop containing nucleotide triphosphate hydrolases"/>
    <property type="match status" value="2"/>
</dbReference>
<evidence type="ECO:0000256" key="8">
    <source>
        <dbReference type="ARBA" id="ARBA00022840"/>
    </source>
</evidence>
<dbReference type="InterPro" id="IPR038257">
    <property type="entry name" value="CRISPR-assoc_Cas3_HD_sf"/>
</dbReference>
<dbReference type="GO" id="GO:0003724">
    <property type="term" value="F:RNA helicase activity"/>
    <property type="evidence" value="ECO:0007669"/>
    <property type="project" value="TreeGrafter"/>
</dbReference>
<dbReference type="CDD" id="cd09641">
    <property type="entry name" value="Cas3''_I"/>
    <property type="match status" value="1"/>
</dbReference>
<comment type="caution">
    <text evidence="12">The sequence shown here is derived from an EMBL/GenBank/DDBJ whole genome shotgun (WGS) entry which is preliminary data.</text>
</comment>
<dbReference type="GO" id="GO:0051607">
    <property type="term" value="P:defense response to virus"/>
    <property type="evidence" value="ECO:0007669"/>
    <property type="project" value="UniProtKB-KW"/>
</dbReference>
<organism evidence="12 13">
    <name type="scientific">Gallaecimonas xiamenensis 3-C-1</name>
    <dbReference type="NCBI Taxonomy" id="745411"/>
    <lineage>
        <taxon>Bacteria</taxon>
        <taxon>Pseudomonadati</taxon>
        <taxon>Pseudomonadota</taxon>
        <taxon>Gammaproteobacteria</taxon>
        <taxon>Enterobacterales</taxon>
        <taxon>Gallaecimonadaceae</taxon>
        <taxon>Gallaecimonas</taxon>
    </lineage>
</organism>
<evidence type="ECO:0000256" key="7">
    <source>
        <dbReference type="ARBA" id="ARBA00022806"/>
    </source>
</evidence>
<dbReference type="GO" id="GO:0004518">
    <property type="term" value="F:nuclease activity"/>
    <property type="evidence" value="ECO:0007669"/>
    <property type="project" value="UniProtKB-KW"/>
</dbReference>
<comment type="similarity">
    <text evidence="2">In the central section; belongs to the CRISPR-associated helicase Cas3 family.</text>
</comment>
<sequence length="899" mass="99954">MSDAIYRYWGKARKDDNLQGDAYHLLPYHSLDVAAVGWWLLSERFGYGAMLAKKLALPQAQLQRLFAFFLSVHDLGKFARAFQNLAPDLSDKLVPSLDAYRYTERHDSLGFWLFKQSEVIKSQLADRCCLPARKIASSGTLDCWLQIVTGHHGQPPKAQLKRPEHFFTADDMAAAEAFFMAMLDLWLQPEDLPLLVDRALKAALIQSSWQLAGLAVLADWQGSNQIYFPYQKTPQALGAYWQERAKPQALKALQQAGIEGIAAAPFTSIKRLFPFIETPTPLQQYAIEQPLSDGPQLFILEDVTGAGKTEAALTLVHRLLAQGSAGGLYIGLPTMATANAMYQRLAECYGRLFTDEARPSLVLSHGARHLSETFRQSVMLPEQPVDLAYQAEEASASVYCNEWLADSRKKALLATVGVGTLDQALLSVLPARHQSLRLLGLVGKVLLVDEVHAYDPYMRTLLARLLTLHARQGGSAILLSATLPQTMKSELLEAFAKGLAQLAPCLTASNYPLATQFPAPNGESERPLATRPEVQRTVRLERLDDEAAALALIEQSVSQGRCVCWVRNTVDEARKAYAALASKGLNQQQLTLFHSRFAMQDRQRIEQQILSLFGKQGDGSQRRGQVLVATQVVEQSLDLDFDVMISDLAPVDLLLQRAGRLHRHTRNVAGAPMKGRDERATPVFYLLSPSPTTNADDSWLPKGNGSRAVYQNLALLWRSAVVLLEKGHFCMPEDARFLIEQVYSPDTPLQAPDALLDSAYELEGQHKAAVSIANANVLNLDQGYSQSSNATGWGEEVNIPTRLSDNTVSVVLLAQDGQGHWHPYAKGTDFPWDLSQLSLRERQWQQAEQTLDQATREQLQRLKDNIPALKWQQLFPLSGPWQAFYSAEQGWLGEQGEKR</sequence>
<evidence type="ECO:0000256" key="5">
    <source>
        <dbReference type="ARBA" id="ARBA00022741"/>
    </source>
</evidence>
<protein>
    <submittedName>
        <fullName evidence="12">CRISPR-associated helicase Cas3</fullName>
    </submittedName>
</protein>
<evidence type="ECO:0000256" key="9">
    <source>
        <dbReference type="ARBA" id="ARBA00023118"/>
    </source>
</evidence>
<dbReference type="PANTHER" id="PTHR47963:SF9">
    <property type="entry name" value="CRISPR-ASSOCIATED ENDONUCLEASE_HELICASE CAS3"/>
    <property type="match status" value="1"/>
</dbReference>
<dbReference type="GO" id="GO:0046872">
    <property type="term" value="F:metal ion binding"/>
    <property type="evidence" value="ECO:0007669"/>
    <property type="project" value="UniProtKB-KW"/>
</dbReference>
<keyword evidence="13" id="KW-1185">Reference proteome</keyword>
<dbReference type="STRING" id="745411.B3C1_12234"/>
<dbReference type="Gene3D" id="1.10.3210.30">
    <property type="match status" value="1"/>
</dbReference>
<dbReference type="InterPro" id="IPR006483">
    <property type="entry name" value="CRISPR-assoc_Cas3_HD"/>
</dbReference>
<dbReference type="EMBL" id="AMRI01000016">
    <property type="protein sequence ID" value="EKE71704.1"/>
    <property type="molecule type" value="Genomic_DNA"/>
</dbReference>
<evidence type="ECO:0000256" key="2">
    <source>
        <dbReference type="ARBA" id="ARBA00009046"/>
    </source>
</evidence>
<dbReference type="AlphaFoldDB" id="K2JML8"/>
<gene>
    <name evidence="12" type="ORF">B3C1_12234</name>
</gene>
<evidence type="ECO:0000256" key="3">
    <source>
        <dbReference type="ARBA" id="ARBA00022722"/>
    </source>
</evidence>
<dbReference type="PROSITE" id="PS51192">
    <property type="entry name" value="HELICASE_ATP_BIND_1"/>
    <property type="match status" value="1"/>
</dbReference>
<dbReference type="GO" id="GO:0005524">
    <property type="term" value="F:ATP binding"/>
    <property type="evidence" value="ECO:0007669"/>
    <property type="project" value="UniProtKB-KW"/>
</dbReference>
<dbReference type="NCBIfam" id="TIGR01587">
    <property type="entry name" value="cas3_core"/>
    <property type="match status" value="1"/>
</dbReference>
<dbReference type="eggNOG" id="COG1203">
    <property type="taxonomic scope" value="Bacteria"/>
</dbReference>
<keyword evidence="9" id="KW-0051">Antiviral defense</keyword>
<evidence type="ECO:0000256" key="4">
    <source>
        <dbReference type="ARBA" id="ARBA00022723"/>
    </source>
</evidence>
<dbReference type="PATRIC" id="fig|745411.4.peg.2409"/>
<keyword evidence="6" id="KW-0378">Hydrolase</keyword>
<accession>K2JML8</accession>
<name>K2JML8_9GAMM</name>
<dbReference type="InterPro" id="IPR027417">
    <property type="entry name" value="P-loop_NTPase"/>
</dbReference>
<feature type="domain" description="HD Cas3-type" evidence="11">
    <location>
        <begin position="19"/>
        <end position="221"/>
    </location>
</feature>
<comment type="similarity">
    <text evidence="1">In the N-terminal section; belongs to the CRISPR-associated nuclease Cas3-HD family.</text>
</comment>
<keyword evidence="5" id="KW-0547">Nucleotide-binding</keyword>
<dbReference type="InterPro" id="IPR050547">
    <property type="entry name" value="DEAD_box_RNA_helicases"/>
</dbReference>
<dbReference type="SUPFAM" id="SSF52540">
    <property type="entry name" value="P-loop containing nucleoside triphosphate hydrolases"/>
    <property type="match status" value="1"/>
</dbReference>
<dbReference type="Pfam" id="PF18019">
    <property type="entry name" value="Cas3_HD"/>
    <property type="match status" value="1"/>
</dbReference>
<keyword evidence="8" id="KW-0067">ATP-binding</keyword>
<dbReference type="NCBIfam" id="TIGR01596">
    <property type="entry name" value="cas3_HD"/>
    <property type="match status" value="1"/>
</dbReference>
<proteinExistence type="inferred from homology"/>
<dbReference type="PROSITE" id="PS51643">
    <property type="entry name" value="HD_CAS3"/>
    <property type="match status" value="1"/>
</dbReference>
<dbReference type="GO" id="GO:0016787">
    <property type="term" value="F:hydrolase activity"/>
    <property type="evidence" value="ECO:0007669"/>
    <property type="project" value="UniProtKB-KW"/>
</dbReference>
<reference evidence="12 13" key="1">
    <citation type="journal article" date="2012" name="J. Bacteriol.">
        <title>Genome Sequence of Gallaecimonas xiamenensis Type Strain 3-C-1.</title>
        <authorList>
            <person name="Lai Q."/>
            <person name="Wang L."/>
            <person name="Wang W."/>
            <person name="Shao Z."/>
        </authorList>
    </citation>
    <scope>NUCLEOTIDE SEQUENCE [LARGE SCALE GENOMIC DNA]</scope>
    <source>
        <strain evidence="12 13">3-C-1</strain>
    </source>
</reference>
<dbReference type="OrthoDB" id="9810236at2"/>
<dbReference type="InterPro" id="IPR006474">
    <property type="entry name" value="Helicase_Cas3_CRISPR-ass_core"/>
</dbReference>
<dbReference type="InterPro" id="IPR054712">
    <property type="entry name" value="Cas3-like_dom"/>
</dbReference>
<dbReference type="Pfam" id="PF22590">
    <property type="entry name" value="Cas3-like_C_2"/>
    <property type="match status" value="1"/>
</dbReference>
<evidence type="ECO:0000259" key="11">
    <source>
        <dbReference type="PROSITE" id="PS51643"/>
    </source>
</evidence>
<evidence type="ECO:0000256" key="6">
    <source>
        <dbReference type="ARBA" id="ARBA00022801"/>
    </source>
</evidence>
<evidence type="ECO:0000256" key="1">
    <source>
        <dbReference type="ARBA" id="ARBA00006847"/>
    </source>
</evidence>